<organism evidence="5 6">
    <name type="scientific">Allochromatium palmeri</name>
    <dbReference type="NCBI Taxonomy" id="231048"/>
    <lineage>
        <taxon>Bacteria</taxon>
        <taxon>Pseudomonadati</taxon>
        <taxon>Pseudomonadota</taxon>
        <taxon>Gammaproteobacteria</taxon>
        <taxon>Chromatiales</taxon>
        <taxon>Chromatiaceae</taxon>
        <taxon>Allochromatium</taxon>
    </lineage>
</organism>
<dbReference type="RefSeq" id="WP_155450329.1">
    <property type="nucleotide sequence ID" value="NZ_WNKT01000024.1"/>
</dbReference>
<dbReference type="Pfam" id="PF14559">
    <property type="entry name" value="TPR_19"/>
    <property type="match status" value="4"/>
</dbReference>
<dbReference type="InterPro" id="IPR019734">
    <property type="entry name" value="TPR_rpt"/>
</dbReference>
<feature type="repeat" description="TPR" evidence="3">
    <location>
        <begin position="788"/>
        <end position="821"/>
    </location>
</feature>
<dbReference type="AlphaFoldDB" id="A0A6N8EGE7"/>
<dbReference type="PANTHER" id="PTHR45586">
    <property type="entry name" value="TPR REPEAT-CONTAINING PROTEIN PA4667"/>
    <property type="match status" value="1"/>
</dbReference>
<dbReference type="PANTHER" id="PTHR45586:SF1">
    <property type="entry name" value="LIPOPOLYSACCHARIDE ASSEMBLY PROTEIN B"/>
    <property type="match status" value="1"/>
</dbReference>
<comment type="caution">
    <text evidence="5">The sequence shown here is derived from an EMBL/GenBank/DDBJ whole genome shotgun (WGS) entry which is preliminary data.</text>
</comment>
<protein>
    <submittedName>
        <fullName evidence="5">PEP-CTERM system TPR-repeat protein PrsT</fullName>
    </submittedName>
</protein>
<gene>
    <name evidence="5" type="primary">prsT</name>
    <name evidence="5" type="ORF">GJ668_11660</name>
</gene>
<dbReference type="OrthoDB" id="5959200at2"/>
<dbReference type="Gene3D" id="1.25.40.10">
    <property type="entry name" value="Tetratricopeptide repeat domain"/>
    <property type="match status" value="6"/>
</dbReference>
<feature type="repeat" description="TPR" evidence="3">
    <location>
        <begin position="404"/>
        <end position="437"/>
    </location>
</feature>
<dbReference type="InterPro" id="IPR051012">
    <property type="entry name" value="CellSynth/LPSAsmb/PSIAsmb"/>
</dbReference>
<evidence type="ECO:0000256" key="2">
    <source>
        <dbReference type="ARBA" id="ARBA00022803"/>
    </source>
</evidence>
<keyword evidence="2 3" id="KW-0802">TPR repeat</keyword>
<proteinExistence type="predicted"/>
<dbReference type="InterPro" id="IPR014266">
    <property type="entry name" value="PEP-CTERM_TPR_PrsT"/>
</dbReference>
<evidence type="ECO:0000256" key="4">
    <source>
        <dbReference type="SAM" id="Coils"/>
    </source>
</evidence>
<evidence type="ECO:0000256" key="1">
    <source>
        <dbReference type="ARBA" id="ARBA00022737"/>
    </source>
</evidence>
<feature type="coiled-coil region" evidence="4">
    <location>
        <begin position="202"/>
        <end position="263"/>
    </location>
</feature>
<feature type="repeat" description="TPR" evidence="3">
    <location>
        <begin position="472"/>
        <end position="505"/>
    </location>
</feature>
<dbReference type="SMART" id="SM00028">
    <property type="entry name" value="TPR"/>
    <property type="match status" value="27"/>
</dbReference>
<dbReference type="NCBIfam" id="TIGR02917">
    <property type="entry name" value="PEP_TPR_lipo"/>
    <property type="match status" value="1"/>
</dbReference>
<feature type="repeat" description="TPR" evidence="3">
    <location>
        <begin position="1094"/>
        <end position="1127"/>
    </location>
</feature>
<dbReference type="Proteomes" id="UP000434044">
    <property type="component" value="Unassembled WGS sequence"/>
</dbReference>
<keyword evidence="1" id="KW-0677">Repeat</keyword>
<keyword evidence="6" id="KW-1185">Reference proteome</keyword>
<dbReference type="InterPro" id="IPR011990">
    <property type="entry name" value="TPR-like_helical_dom_sf"/>
</dbReference>
<feature type="repeat" description="TPR" evidence="3">
    <location>
        <begin position="642"/>
        <end position="675"/>
    </location>
</feature>
<evidence type="ECO:0000256" key="3">
    <source>
        <dbReference type="PROSITE-ProRule" id="PRU00339"/>
    </source>
</evidence>
<dbReference type="SUPFAM" id="SSF48452">
    <property type="entry name" value="TPR-like"/>
    <property type="match status" value="5"/>
</dbReference>
<reference evidence="5 6" key="1">
    <citation type="submission" date="2019-11" db="EMBL/GenBank/DDBJ databases">
        <title>Whole-genome sequence of the anaerobic purple sulfur bacterium Allochromatium palmeri DSM 15591.</title>
        <authorList>
            <person name="Kyndt J.A."/>
            <person name="Meyer T.E."/>
        </authorList>
    </citation>
    <scope>NUCLEOTIDE SEQUENCE [LARGE SCALE GENOMIC DNA]</scope>
    <source>
        <strain evidence="5 6">DSM 15591</strain>
    </source>
</reference>
<name>A0A6N8EGE7_9GAMM</name>
<evidence type="ECO:0000313" key="5">
    <source>
        <dbReference type="EMBL" id="MTW21746.1"/>
    </source>
</evidence>
<evidence type="ECO:0000313" key="6">
    <source>
        <dbReference type="Proteomes" id="UP000434044"/>
    </source>
</evidence>
<sequence length="1244" mass="134038">MQSSNASRFGIGAAILAAALIGGCGQKLSPEEHLTRAESALARGEFREAVIEYKNVLLAQPDNLDARIGLGRSLVELGNPVAGEQDLERALQLGADASRVQPWLAESWLGQGKYDRVNALTVPSDLTGEQQAALLAVQAEARLAQGQVAEAEAAATAALQAQPESTPATLIMARVKARESSFDEARRLVEQVLKRESSNAVAENLLGEIERAAGRLSEAEAAFTRAMTDARQAAESQLNRAYVRIQANQLDEAEKDIKALQARIKGNVLIDYAEALLLYTRQDYAKAIERLDTVLGTSPDYIPAVRLAGATRLALEEPARARVHLQRAASALPEDIETQRMLIMALLQLGEASEAERLARNLVEQAPQDTGAMDLLASALMMQGKRAESVSYLQRVSLVLPDSAAASARLGSALLGQGDAEEGLKALREALERDPTLQGAAEQLVLGYVASGDLDQALSAATEYRDRDPSSARAQALLGAVYLQRKQIPEAKQAFRQALELEPGHLAAATGLATLALQEDDITTARAQFADSLKYHPEDDRLRLLLARLAMAQNDTDAAKAYLDEAVERNPTALLPKLYLAAYYQRIGDPGQSLELLAALRRDFPDNAMVLGLMADANLSLREFAAARTVLEELVTQAPDNAQVRVALANALANLGEVALAQTQLDKALELEPDSVPAANLLARLALANKDTAGAERGLRNLKRLLGDTHPDVLLIEGQLAQLQGNPSAANEVFQQLLTAGDGAVDFDADPNLRGAAEQMILGYVRNGDPDGALKAALELRERQPDSVRANLLLATLYLRGQQPEQAAQSFQRALELEPGNISATTGLASIAIQNKDFAQARTLYEASLAQHPSAIALLVGLARLELLDKDPKAAERHLTLAVSANPLAIQPKLLLAAFQLRQGYPENALETLRETSTLAPENLNLLGLKAEAELALKRYEAALDTLNTLNRLKPDQPRVLLALASAEAGLGHLDAAERLLQRVLTVDAQSVAALNALARLAIARKTFSEAAERIAALEAVMGADNASVLLLQGNLAEARGDLPAALNHYQRFFDQAPSVQSAVLLARARIKSDDPEGARTLLADWLGLHPEDVAVRFELAQFYLNTGRNDEAIQSYEMVLEKSPGNPVVLNNLAWLLQERDLKRALEYARQAHATAPKSADIADTLAVILARLGETLEARRMIDLALDLNADNASLLFHKAQILKQAGERVQAEQTLEAVLKSGRTFPERAEAETLLRELKGG</sequence>
<dbReference type="PROSITE" id="PS50293">
    <property type="entry name" value="TPR_REGION"/>
    <property type="match status" value="1"/>
</dbReference>
<accession>A0A6N8EGE7</accession>
<dbReference type="Pfam" id="PF13432">
    <property type="entry name" value="TPR_16"/>
    <property type="match status" value="6"/>
</dbReference>
<keyword evidence="4" id="KW-0175">Coiled coil</keyword>
<dbReference type="EMBL" id="WNKT01000024">
    <property type="protein sequence ID" value="MTW21746.1"/>
    <property type="molecule type" value="Genomic_DNA"/>
</dbReference>
<dbReference type="PROSITE" id="PS50005">
    <property type="entry name" value="TPR"/>
    <property type="match status" value="5"/>
</dbReference>